<dbReference type="InterPro" id="IPR044893">
    <property type="entry name" value="RNA_pol_Rpb1_clamp_domain"/>
</dbReference>
<dbReference type="EC" id="2.7.7.6" evidence="7"/>
<dbReference type="Gene3D" id="3.30.1490.180">
    <property type="entry name" value="RNA polymerase ii"/>
    <property type="match status" value="1"/>
</dbReference>
<dbReference type="InterPro" id="IPR007075">
    <property type="entry name" value="RNA_pol_Rpb1_6"/>
</dbReference>
<dbReference type="GO" id="GO:0005665">
    <property type="term" value="C:RNA polymerase II, core complex"/>
    <property type="evidence" value="ECO:0007669"/>
    <property type="project" value="TreeGrafter"/>
</dbReference>
<feature type="compositionally biased region" description="Acidic residues" evidence="8">
    <location>
        <begin position="1"/>
        <end position="17"/>
    </location>
</feature>
<feature type="region of interest" description="Disordered" evidence="8">
    <location>
        <begin position="1"/>
        <end position="58"/>
    </location>
</feature>
<dbReference type="InterPro" id="IPR007080">
    <property type="entry name" value="RNA_pol_Rpb1_1"/>
</dbReference>
<dbReference type="InterPro" id="IPR007073">
    <property type="entry name" value="RNA_pol_Rpb1_7"/>
</dbReference>
<dbReference type="InterPro" id="IPR000722">
    <property type="entry name" value="RNA_pol_asu"/>
</dbReference>
<dbReference type="GeneID" id="59379002"/>
<evidence type="ECO:0000256" key="8">
    <source>
        <dbReference type="SAM" id="MobiDB-lite"/>
    </source>
</evidence>
<dbReference type="RefSeq" id="XP_036630119.1">
    <property type="nucleotide sequence ID" value="XM_036778691.1"/>
</dbReference>
<evidence type="ECO:0000259" key="9">
    <source>
        <dbReference type="SMART" id="SM00663"/>
    </source>
</evidence>
<dbReference type="Pfam" id="PF04997">
    <property type="entry name" value="RNA_pol_Rpb1_1"/>
    <property type="match status" value="1"/>
</dbReference>
<accession>A0A8H6ZQ79</accession>
<comment type="similarity">
    <text evidence="1 7">Belongs to the RNA polymerase beta' chain family.</text>
</comment>
<evidence type="ECO:0000256" key="7">
    <source>
        <dbReference type="RuleBase" id="RU004279"/>
    </source>
</evidence>
<comment type="catalytic activity">
    <reaction evidence="6 7">
        <text>RNA(n) + a ribonucleoside 5'-triphosphate = RNA(n+1) + diphosphate</text>
        <dbReference type="Rhea" id="RHEA:21248"/>
        <dbReference type="Rhea" id="RHEA-COMP:14527"/>
        <dbReference type="Rhea" id="RHEA-COMP:17342"/>
        <dbReference type="ChEBI" id="CHEBI:33019"/>
        <dbReference type="ChEBI" id="CHEBI:61557"/>
        <dbReference type="ChEBI" id="CHEBI:140395"/>
        <dbReference type="EC" id="2.7.7.6"/>
    </reaction>
</comment>
<keyword evidence="11" id="KW-1185">Reference proteome</keyword>
<dbReference type="Gene3D" id="6.10.250.2940">
    <property type="match status" value="1"/>
</dbReference>
<evidence type="ECO:0000256" key="4">
    <source>
        <dbReference type="ARBA" id="ARBA00022695"/>
    </source>
</evidence>
<dbReference type="EMBL" id="JACETU010000006">
    <property type="protein sequence ID" value="KAF7426815.1"/>
    <property type="molecule type" value="Genomic_DNA"/>
</dbReference>
<keyword evidence="3 7" id="KW-0808">Transferase</keyword>
<dbReference type="Gene3D" id="4.10.860.120">
    <property type="entry name" value="RNA polymerase II, clamp domain"/>
    <property type="match status" value="1"/>
</dbReference>
<dbReference type="Gene3D" id="3.30.1360.140">
    <property type="match status" value="1"/>
</dbReference>
<dbReference type="Pfam" id="PF04998">
    <property type="entry name" value="RNA_pol_Rpb1_5"/>
    <property type="match status" value="1"/>
</dbReference>
<dbReference type="InterPro" id="IPR038120">
    <property type="entry name" value="Rpb1_funnel_sf"/>
</dbReference>
<dbReference type="Pfam" id="PF04992">
    <property type="entry name" value="RNA_pol_Rpb1_6"/>
    <property type="match status" value="1"/>
</dbReference>
<dbReference type="InterPro" id="IPR045867">
    <property type="entry name" value="DNA-dir_RpoC_beta_prime"/>
</dbReference>
<dbReference type="GO" id="GO:0003677">
    <property type="term" value="F:DNA binding"/>
    <property type="evidence" value="ECO:0007669"/>
    <property type="project" value="InterPro"/>
</dbReference>
<dbReference type="Pfam" id="PF05000">
    <property type="entry name" value="RNA_pol_Rpb1_4"/>
    <property type="match status" value="1"/>
</dbReference>
<dbReference type="GO" id="GO:0003899">
    <property type="term" value="F:DNA-directed RNA polymerase activity"/>
    <property type="evidence" value="ECO:0007669"/>
    <property type="project" value="UniProtKB-EC"/>
</dbReference>
<dbReference type="InterPro" id="IPR007081">
    <property type="entry name" value="RNA_pol_Rpb1_5"/>
</dbReference>
<dbReference type="Gene3D" id="6.20.50.80">
    <property type="match status" value="1"/>
</dbReference>
<comment type="caution">
    <text evidence="10">The sequence shown here is derived from an EMBL/GenBank/DDBJ whole genome shotgun (WGS) entry which is preliminary data.</text>
</comment>
<dbReference type="InterPro" id="IPR006592">
    <property type="entry name" value="RNA_pol_N"/>
</dbReference>
<dbReference type="SUPFAM" id="SSF64484">
    <property type="entry name" value="beta and beta-prime subunits of DNA dependent RNA-polymerase"/>
    <property type="match status" value="1"/>
</dbReference>
<dbReference type="SMART" id="SM00663">
    <property type="entry name" value="RPOLA_N"/>
    <property type="match status" value="1"/>
</dbReference>
<evidence type="ECO:0000313" key="11">
    <source>
        <dbReference type="Proteomes" id="UP000623687"/>
    </source>
</evidence>
<dbReference type="VEuPathDB" id="FungiDB:PC9H_009184"/>
<dbReference type="Gene3D" id="1.10.274.100">
    <property type="entry name" value="RNA polymerase Rpb1, domain 3"/>
    <property type="match status" value="1"/>
</dbReference>
<keyword evidence="4 7" id="KW-0548">Nucleotidyltransferase</keyword>
<comment type="function">
    <text evidence="7">DNA-dependent RNA polymerase catalyzes the transcription of DNA into RNA using the four ribonucleoside triphosphates as substrates.</text>
</comment>
<dbReference type="InterPro" id="IPR007083">
    <property type="entry name" value="RNA_pol_Rpb1_4"/>
</dbReference>
<dbReference type="InterPro" id="IPR042102">
    <property type="entry name" value="RNA_pol_Rpb1_3_sf"/>
</dbReference>
<dbReference type="Proteomes" id="UP000623687">
    <property type="component" value="Unassembled WGS sequence"/>
</dbReference>
<dbReference type="PANTHER" id="PTHR19376:SF37">
    <property type="entry name" value="DNA-DIRECTED RNA POLYMERASE II SUBUNIT RPB1"/>
    <property type="match status" value="1"/>
</dbReference>
<evidence type="ECO:0000256" key="5">
    <source>
        <dbReference type="ARBA" id="ARBA00023163"/>
    </source>
</evidence>
<gene>
    <name evidence="10" type="primary">RPB1_3</name>
    <name evidence="10" type="ORF">PC9H_009184</name>
</gene>
<feature type="domain" description="RNA polymerase N-terminal" evidence="9">
    <location>
        <begin position="95"/>
        <end position="377"/>
    </location>
</feature>
<dbReference type="Gene3D" id="2.40.40.20">
    <property type="match status" value="1"/>
</dbReference>
<dbReference type="PANTHER" id="PTHR19376">
    <property type="entry name" value="DNA-DIRECTED RNA POLYMERASE"/>
    <property type="match status" value="1"/>
</dbReference>
<dbReference type="Pfam" id="PF00623">
    <property type="entry name" value="RNA_pol_Rpb1_2"/>
    <property type="match status" value="1"/>
</dbReference>
<dbReference type="FunFam" id="1.10.274.100:FF:000001">
    <property type="entry name" value="DNA-directed RNA polymerase subunit"/>
    <property type="match status" value="1"/>
</dbReference>
<evidence type="ECO:0000256" key="6">
    <source>
        <dbReference type="ARBA" id="ARBA00048552"/>
    </source>
</evidence>
<protein>
    <recommendedName>
        <fullName evidence="7">DNA-directed RNA polymerase subunit</fullName>
        <ecNumber evidence="7">2.7.7.6</ecNumber>
    </recommendedName>
</protein>
<name>A0A8H6ZQ79_PLEOS</name>
<evidence type="ECO:0000313" key="10">
    <source>
        <dbReference type="EMBL" id="KAF7426815.1"/>
    </source>
</evidence>
<proteinExistence type="inferred from homology"/>
<sequence length="1141" mass="128568">MICEPDEQKDEADGADAEEPKKGHGGCGHTQPQVRKEGLKPFVQYKKSKEDDEDGKSLQPDIRLITPSEVYTTFKKMTDSDLQIIWLSEEYARPEWMILTVMPVPPPPVRPSIAVDGGTMQSEDDLTYKLGDIIKASANVRRCEQEGAPAYVISEFEQLLQFHVATYMDNDIAGIPQVLQKSGRPVKAIHARLKGMEGRLPGNLMGKRVDFLGRTVIPRDPNLELDEVGVPKSIAMNLTFPERVTPFNISYLQELVRNGPTTYSGARYVIRDTGERIDLRYNKCADAFLQYGWIVERHLKDGDYILFNRQPSLHKMSMMSHRVKLMPYSTFRLNLSVTPSYNADFEGDEMNMQLSPQANKPVMGFVQDTLCGIRKLTLRDTFMDWNAVQNILLWVPDWDGIVPIPAIIKPKPMWMGKQILSLAIPRGINIFRAAEPKSSNPDFDDGMCTENGEIAWGIVEKKTVGASQGGLVHVIFREKDPEGARAVLWIAEGHAKTMAFITQTIASHKAEVAAITERATIDELKAAPGMTICESFESQVERQLNLALERDGVSIWAAWALEQGGITLLKRRQLAPSLLARPNGRDGFRVRVTEQATIDELKAAPGMTIRESFESQVKRQLNLARDTSGQYAQKNLKEDNNVKQMVVAGSKGSFINIFQMLDDFSPEARGFVENLYLRGLTPQEFFFNAIAGREGLIDTAVKTSKTAYIQRCLVKALEDVQVCYDGTVRNSLGDLIQFVYGEDGIDGAFIEKQNIATFGVNHAQFKHNYHVDVVDPAGGFLPGVLQVGVDDSSPKLQAKLDEEFAQLCEDRKLLREFVFPRAVPRSSHYLPVNLNRIVQNACQIFHIDRRKPSDLEPAYIVDAVRDLVKRLIVVRGDDALSREAQTNATLNFSMHLRATFASRKVLEQHHLTREAFDWVLGKVEAKFNQSIANPPSTPSLSVYLEPEISKNQYLAKNVQQELAYTTLRTVTAAVEIWYDLDPSSTIIEDDAVFVESFFAIPDEEISSKLHLQSPWLLRLELDRVKMIDRKLTMAYVAGRISECFKTDIFVIWSEDNAEKLIVRCRVLSTHDKEDVSEVEEDVFLRQLENTMLSSVSLRGVENINRVFLMEHDKVTAAEDSSIQANQEKEWVLETDDAKLKG</sequence>
<dbReference type="OrthoDB" id="3236127at2759"/>
<dbReference type="GO" id="GO:0006351">
    <property type="term" value="P:DNA-templated transcription"/>
    <property type="evidence" value="ECO:0007669"/>
    <property type="project" value="InterPro"/>
</dbReference>
<dbReference type="InterPro" id="IPR038593">
    <property type="entry name" value="RNA_pol_Rpb1_7_sf"/>
</dbReference>
<evidence type="ECO:0000256" key="1">
    <source>
        <dbReference type="ARBA" id="ARBA00006460"/>
    </source>
</evidence>
<dbReference type="Gene3D" id="1.10.132.30">
    <property type="match status" value="1"/>
</dbReference>
<keyword evidence="5 7" id="KW-0804">Transcription</keyword>
<dbReference type="Pfam" id="PF04990">
    <property type="entry name" value="RNA_pol_Rpb1_7"/>
    <property type="match status" value="1"/>
</dbReference>
<evidence type="ECO:0000256" key="2">
    <source>
        <dbReference type="ARBA" id="ARBA00022478"/>
    </source>
</evidence>
<keyword evidence="2 7" id="KW-0240">DNA-directed RNA polymerase</keyword>
<reference evidence="10" key="1">
    <citation type="submission" date="2019-07" db="EMBL/GenBank/DDBJ databases">
        <authorList>
            <person name="Palmer J.M."/>
        </authorList>
    </citation>
    <scope>NUCLEOTIDE SEQUENCE</scope>
    <source>
        <strain evidence="10">PC9</strain>
    </source>
</reference>
<evidence type="ECO:0000256" key="3">
    <source>
        <dbReference type="ARBA" id="ARBA00022679"/>
    </source>
</evidence>
<organism evidence="10 11">
    <name type="scientific">Pleurotus ostreatus</name>
    <name type="common">Oyster mushroom</name>
    <name type="synonym">White-rot fungus</name>
    <dbReference type="NCBI Taxonomy" id="5322"/>
    <lineage>
        <taxon>Eukaryota</taxon>
        <taxon>Fungi</taxon>
        <taxon>Dikarya</taxon>
        <taxon>Basidiomycota</taxon>
        <taxon>Agaricomycotina</taxon>
        <taxon>Agaricomycetes</taxon>
        <taxon>Agaricomycetidae</taxon>
        <taxon>Agaricales</taxon>
        <taxon>Pleurotineae</taxon>
        <taxon>Pleurotaceae</taxon>
        <taxon>Pleurotus</taxon>
    </lineage>
</organism>
<dbReference type="FunFam" id="3.30.1360.140:FF:000001">
    <property type="entry name" value="DNA-directed RNA polymerase subunit"/>
    <property type="match status" value="1"/>
</dbReference>
<dbReference type="FunFam" id="2.40.40.20:FF:000019">
    <property type="entry name" value="DNA-directed RNA polymerase II subunit RPB1"/>
    <property type="match status" value="1"/>
</dbReference>
<dbReference type="AlphaFoldDB" id="A0A8H6ZQ79"/>